<feature type="transmembrane region" description="Helical" evidence="1">
    <location>
        <begin position="96"/>
        <end position="119"/>
    </location>
</feature>
<dbReference type="CDD" id="cd06259">
    <property type="entry name" value="YdcF-like"/>
    <property type="match status" value="1"/>
</dbReference>
<dbReference type="RefSeq" id="WP_212571526.1">
    <property type="nucleotide sequence ID" value="NZ_CP073084.1"/>
</dbReference>
<dbReference type="Proteomes" id="UP000677616">
    <property type="component" value="Chromosome"/>
</dbReference>
<dbReference type="Pfam" id="PF02698">
    <property type="entry name" value="DUF218"/>
    <property type="match status" value="1"/>
</dbReference>
<dbReference type="EMBL" id="CP073084">
    <property type="protein sequence ID" value="QUE54641.1"/>
    <property type="molecule type" value="Genomic_DNA"/>
</dbReference>
<dbReference type="InterPro" id="IPR051599">
    <property type="entry name" value="Cell_Envelope_Assoc"/>
</dbReference>
<keyword evidence="1" id="KW-0812">Transmembrane</keyword>
<dbReference type="InterPro" id="IPR014729">
    <property type="entry name" value="Rossmann-like_a/b/a_fold"/>
</dbReference>
<feature type="transmembrane region" description="Helical" evidence="1">
    <location>
        <begin position="316"/>
        <end position="335"/>
    </location>
</feature>
<feature type="transmembrane region" description="Helical" evidence="1">
    <location>
        <begin position="131"/>
        <end position="155"/>
    </location>
</feature>
<dbReference type="PANTHER" id="PTHR30336:SF18">
    <property type="entry name" value="MEMBRANE PROTEIN"/>
    <property type="match status" value="1"/>
</dbReference>
<dbReference type="InterPro" id="IPR003848">
    <property type="entry name" value="DUF218"/>
</dbReference>
<organism evidence="3 4">
    <name type="scientific">Streptococcus oriscaviae</name>
    <dbReference type="NCBI Taxonomy" id="2781599"/>
    <lineage>
        <taxon>Bacteria</taxon>
        <taxon>Bacillati</taxon>
        <taxon>Bacillota</taxon>
        <taxon>Bacilli</taxon>
        <taxon>Lactobacillales</taxon>
        <taxon>Streptococcaceae</taxon>
        <taxon>Streptococcus</taxon>
    </lineage>
</organism>
<protein>
    <submittedName>
        <fullName evidence="3">YdcF family protein</fullName>
    </submittedName>
</protein>
<evidence type="ECO:0000259" key="2">
    <source>
        <dbReference type="Pfam" id="PF02698"/>
    </source>
</evidence>
<dbReference type="Gene3D" id="3.40.50.620">
    <property type="entry name" value="HUPs"/>
    <property type="match status" value="1"/>
</dbReference>
<sequence length="336" mass="37899">MEILLVLCMLSWGSFLFLYLLERRSLLISLLALNALFFTGLFVLSTGIFEKSEIARILIFGLAIPLLLALFSGPFVFLVALYYNGFQLLKREGFRLTNVLSLGLAIAVTLYWFVFPFVLQSLSSNNLFNLIFVYIGALISYLFGVSLLYTLSSFINFVNLFPKKLEYVVVLGAGLNKDKVTPLLASRIDKGIAVYKKHSGSKLILSGGQGHDELISEAQAMANYAQEQGVVAEDILLENQSANTEQNLKFSVALMKQNSRFAIVTNYYHLYRALLLARKLKLKCIGYGAKTKFYFSLNVFIREFVGYLVMSRKIHLWLLGSFTLICLLGLLIQFLF</sequence>
<dbReference type="PANTHER" id="PTHR30336">
    <property type="entry name" value="INNER MEMBRANE PROTEIN, PROBABLE PERMEASE"/>
    <property type="match status" value="1"/>
</dbReference>
<feature type="domain" description="DUF218" evidence="2">
    <location>
        <begin position="167"/>
        <end position="305"/>
    </location>
</feature>
<gene>
    <name evidence="3" type="ORF">INT76_01755</name>
</gene>
<evidence type="ECO:0000313" key="4">
    <source>
        <dbReference type="Proteomes" id="UP000677616"/>
    </source>
</evidence>
<evidence type="ECO:0000256" key="1">
    <source>
        <dbReference type="SAM" id="Phobius"/>
    </source>
</evidence>
<evidence type="ECO:0000313" key="3">
    <source>
        <dbReference type="EMBL" id="QUE54641.1"/>
    </source>
</evidence>
<keyword evidence="4" id="KW-1185">Reference proteome</keyword>
<keyword evidence="1" id="KW-0472">Membrane</keyword>
<reference evidence="3 4" key="1">
    <citation type="submission" date="2021-04" db="EMBL/GenBank/DDBJ databases">
        <title>Complete genome sequence of a novel Streptococcus species.</title>
        <authorList>
            <person name="Teng J.L.L."/>
        </authorList>
    </citation>
    <scope>NUCLEOTIDE SEQUENCE [LARGE SCALE GENOMIC DNA]</scope>
    <source>
        <strain evidence="3 4">HKU75</strain>
    </source>
</reference>
<accession>A0ABX7YLB9</accession>
<feature type="transmembrane region" description="Helical" evidence="1">
    <location>
        <begin position="6"/>
        <end position="21"/>
    </location>
</feature>
<feature type="transmembrane region" description="Helical" evidence="1">
    <location>
        <begin position="55"/>
        <end position="84"/>
    </location>
</feature>
<feature type="transmembrane region" description="Helical" evidence="1">
    <location>
        <begin position="28"/>
        <end position="49"/>
    </location>
</feature>
<name>A0ABX7YLB9_9STRE</name>
<proteinExistence type="predicted"/>
<keyword evidence="1" id="KW-1133">Transmembrane helix</keyword>